<dbReference type="AlphaFoldDB" id="A0A9W8NF23"/>
<evidence type="ECO:0000256" key="1">
    <source>
        <dbReference type="SAM" id="MobiDB-lite"/>
    </source>
</evidence>
<keyword evidence="5" id="KW-1185">Reference proteome</keyword>
<evidence type="ECO:0000313" key="4">
    <source>
        <dbReference type="EMBL" id="KAJ3573478.1"/>
    </source>
</evidence>
<dbReference type="PROSITE" id="PS50234">
    <property type="entry name" value="VWFA"/>
    <property type="match status" value="1"/>
</dbReference>
<gene>
    <name evidence="4" type="ORF">NPX13_g4685</name>
</gene>
<reference evidence="4" key="1">
    <citation type="submission" date="2022-07" db="EMBL/GenBank/DDBJ databases">
        <title>Genome Sequence of Xylaria arbuscula.</title>
        <authorList>
            <person name="Buettner E."/>
        </authorList>
    </citation>
    <scope>NUCLEOTIDE SEQUENCE</scope>
    <source>
        <strain evidence="4">VT107</strain>
    </source>
</reference>
<dbReference type="Pfam" id="PF08487">
    <property type="entry name" value="VIT"/>
    <property type="match status" value="1"/>
</dbReference>
<dbReference type="SUPFAM" id="SSF53300">
    <property type="entry name" value="vWA-like"/>
    <property type="match status" value="1"/>
</dbReference>
<dbReference type="PROSITE" id="PS51468">
    <property type="entry name" value="VIT"/>
    <property type="match status" value="1"/>
</dbReference>
<evidence type="ECO:0000259" key="3">
    <source>
        <dbReference type="PROSITE" id="PS51468"/>
    </source>
</evidence>
<dbReference type="EMBL" id="JANPWZ010000679">
    <property type="protein sequence ID" value="KAJ3573478.1"/>
    <property type="molecule type" value="Genomic_DNA"/>
</dbReference>
<organism evidence="4 5">
    <name type="scientific">Xylaria arbuscula</name>
    <dbReference type="NCBI Taxonomy" id="114810"/>
    <lineage>
        <taxon>Eukaryota</taxon>
        <taxon>Fungi</taxon>
        <taxon>Dikarya</taxon>
        <taxon>Ascomycota</taxon>
        <taxon>Pezizomycotina</taxon>
        <taxon>Sordariomycetes</taxon>
        <taxon>Xylariomycetidae</taxon>
        <taxon>Xylariales</taxon>
        <taxon>Xylariaceae</taxon>
        <taxon>Xylaria</taxon>
    </lineage>
</organism>
<evidence type="ECO:0000313" key="5">
    <source>
        <dbReference type="Proteomes" id="UP001148614"/>
    </source>
</evidence>
<dbReference type="Pfam" id="PF13768">
    <property type="entry name" value="VWA_3"/>
    <property type="match status" value="1"/>
</dbReference>
<dbReference type="Gene3D" id="3.40.50.410">
    <property type="entry name" value="von Willebrand factor, type A domain"/>
    <property type="match status" value="1"/>
</dbReference>
<dbReference type="SMART" id="SM00609">
    <property type="entry name" value="VIT"/>
    <property type="match status" value="1"/>
</dbReference>
<dbReference type="InterPro" id="IPR013694">
    <property type="entry name" value="VIT"/>
</dbReference>
<evidence type="ECO:0008006" key="6">
    <source>
        <dbReference type="Google" id="ProtNLM"/>
    </source>
</evidence>
<evidence type="ECO:0000259" key="2">
    <source>
        <dbReference type="PROSITE" id="PS50234"/>
    </source>
</evidence>
<dbReference type="PANTHER" id="PTHR45737">
    <property type="entry name" value="VON WILLEBRAND FACTOR A DOMAIN-CONTAINING PROTEIN 5A"/>
    <property type="match status" value="1"/>
</dbReference>
<dbReference type="Proteomes" id="UP001148614">
    <property type="component" value="Unassembled WGS sequence"/>
</dbReference>
<feature type="region of interest" description="Disordered" evidence="1">
    <location>
        <begin position="785"/>
        <end position="808"/>
    </location>
</feature>
<dbReference type="PANTHER" id="PTHR45737:SF6">
    <property type="entry name" value="VON WILLEBRAND FACTOR A DOMAIN-CONTAINING PROTEIN 5A"/>
    <property type="match status" value="1"/>
</dbReference>
<dbReference type="InterPro" id="IPR036465">
    <property type="entry name" value="vWFA_dom_sf"/>
</dbReference>
<sequence>MSIFSAGIVWDPREPLPADYYAASPSPVTNLAVIGEQKLSIRKYHSNLARAAYPPTQTRSLPSAVVQEADRNVLPAVSVSIVARITGDIAEVTVRQLFWNDADSPIEKGSYTFSLPNNCTVTGFTCRIGNSKVLKAIARPKAEAQEEFQRAIAAHRTAALLDQNTTEIFTSSIGNIPPNTRINAEITYATILKRRYGSDTNTTTLTIPTYIANRYGQLPASLEDLDLGAKPEDISLRIEVSEAQHIHSIQSTSHQILVDRGTASGQALGFDQIEKAPSGNNQETGIVTLKHPTKWMETDFVLSLDTTPGKGEESPKAWLEIHPSFENQAAIMVTIPPQILPVQKETSKVGEIIFVADRSGSMEDKMTNLRSAMHFFLKGIPVGRTFNIWCFGSNYECLWNKSRVYDEESLRLALHYVDSRFHANMGGTEILPALEAVVAARDGTLPCDVILLTDGEVWRLDETLDLVRKARNYSNGAIRFFSLGLGAHVSHALVEGIAREGGGYSEVIPQAGTEGWEARMIAVLKAALTPHLSDLRLDLNKLKAMTAPTNLQNINPFQAHRIFILLEEGSKVDSDKISLTFSIEGKRTSVDALVTRMGKPGTLIHSLSARAILDEFEREVPSASHLPETYLQTHGKKVEIQSLAEGIACKYTLPSRWTSLFLEHQDDKIPATSTRPIALARIEHGSLQDFRGTVQPVDAQYGLSWGASSCRHFYSGVHTSNSGYCGVQSQPVRNGEEFWQPVTAHIVGRNLSSTNNQATPEYRYSPYSQPIGAGDPFMQSTRNSIASSETLPRSIPSNDTPLTTGITSPSPIIADTAVHLDSVMSSPTAAWSLGADHPICYAPPQNTPA</sequence>
<comment type="caution">
    <text evidence="4">The sequence shown here is derived from an EMBL/GenBank/DDBJ whole genome shotgun (WGS) entry which is preliminary data.</text>
</comment>
<accession>A0A9W8NF23</accession>
<feature type="domain" description="VWFA" evidence="2">
    <location>
        <begin position="351"/>
        <end position="532"/>
    </location>
</feature>
<proteinExistence type="predicted"/>
<name>A0A9W8NF23_9PEZI</name>
<dbReference type="VEuPathDB" id="FungiDB:F4678DRAFT_459312"/>
<feature type="domain" description="VIT" evidence="3">
    <location>
        <begin position="60"/>
        <end position="190"/>
    </location>
</feature>
<protein>
    <recommendedName>
        <fullName evidence="6">VIT domain-containing protein</fullName>
    </recommendedName>
</protein>
<dbReference type="InterPro" id="IPR002035">
    <property type="entry name" value="VWF_A"/>
</dbReference>
<dbReference type="SMART" id="SM00327">
    <property type="entry name" value="VWA"/>
    <property type="match status" value="1"/>
</dbReference>